<gene>
    <name evidence="2" type="ORF">XBFM1_50045</name>
</gene>
<evidence type="ECO:0000313" key="2">
    <source>
        <dbReference type="EMBL" id="CDH02963.1"/>
    </source>
</evidence>
<dbReference type="HOGENOM" id="CLU_211123_0_0_6"/>
<dbReference type="EMBL" id="CBSV010000221">
    <property type="protein sequence ID" value="CDH02963.1"/>
    <property type="molecule type" value="Genomic_DNA"/>
</dbReference>
<name>A0A077NWW6_XENBV</name>
<dbReference type="AlphaFoldDB" id="A0A077NWW6"/>
<feature type="transmembrane region" description="Helical" evidence="1">
    <location>
        <begin position="28"/>
        <end position="49"/>
    </location>
</feature>
<accession>A0A077NWW6</accession>
<keyword evidence="1" id="KW-0812">Transmembrane</keyword>
<reference evidence="2" key="1">
    <citation type="submission" date="2013-07" db="EMBL/GenBank/DDBJ databases">
        <title>Sub-species coevolution in mutualistic symbiosis.</title>
        <authorList>
            <person name="Murfin K."/>
            <person name="Klassen J."/>
            <person name="Lee M."/>
            <person name="Forst S."/>
            <person name="Stock P."/>
            <person name="Goodrich-Blair H."/>
        </authorList>
    </citation>
    <scope>NUCLEOTIDE SEQUENCE [LARGE SCALE GENOMIC DNA]</scope>
    <source>
        <strain evidence="2">Feltiae Moldova</strain>
    </source>
</reference>
<sequence>MSLFIKNPLNKWELEKKNEGYNFFATNYMVFLLTFGYEFIFVIKLGVYIHQYDNCAKK</sequence>
<proteinExistence type="predicted"/>
<evidence type="ECO:0000313" key="3">
    <source>
        <dbReference type="Proteomes" id="UP000028487"/>
    </source>
</evidence>
<dbReference type="Proteomes" id="UP000028487">
    <property type="component" value="Unassembled WGS sequence"/>
</dbReference>
<protein>
    <submittedName>
        <fullName evidence="2">Uncharacterized protein</fullName>
    </submittedName>
</protein>
<comment type="caution">
    <text evidence="2">The sequence shown here is derived from an EMBL/GenBank/DDBJ whole genome shotgun (WGS) entry which is preliminary data.</text>
</comment>
<keyword evidence="1" id="KW-1133">Transmembrane helix</keyword>
<keyword evidence="1" id="KW-0472">Membrane</keyword>
<organism evidence="2 3">
    <name type="scientific">Xenorhabdus bovienii str. feltiae Moldova</name>
    <dbReference type="NCBI Taxonomy" id="1398200"/>
    <lineage>
        <taxon>Bacteria</taxon>
        <taxon>Pseudomonadati</taxon>
        <taxon>Pseudomonadota</taxon>
        <taxon>Gammaproteobacteria</taxon>
        <taxon>Enterobacterales</taxon>
        <taxon>Morganellaceae</taxon>
        <taxon>Xenorhabdus</taxon>
    </lineage>
</organism>
<evidence type="ECO:0000256" key="1">
    <source>
        <dbReference type="SAM" id="Phobius"/>
    </source>
</evidence>